<dbReference type="Bgee" id="ENSMODG00000003333">
    <property type="expression patterns" value="Expressed in placenta and 2 other cell types or tissues"/>
</dbReference>
<dbReference type="InterPro" id="IPR043136">
    <property type="entry name" value="B30.2/SPRY_sf"/>
</dbReference>
<dbReference type="PRINTS" id="PR01407">
    <property type="entry name" value="BUTYPHLNCDUF"/>
</dbReference>
<name>F7DCX9_MONDO</name>
<evidence type="ECO:0000259" key="1">
    <source>
        <dbReference type="PROSITE" id="PS50188"/>
    </source>
</evidence>
<dbReference type="AlphaFoldDB" id="F7DCX9"/>
<dbReference type="InterPro" id="IPR013320">
    <property type="entry name" value="ConA-like_dom_sf"/>
</dbReference>
<dbReference type="GeneTree" id="ENSGT00940000154582"/>
<dbReference type="InParanoid" id="F7DCX9"/>
<dbReference type="HOGENOM" id="CLU_013137_0_3_1"/>
<dbReference type="PANTHER" id="PTHR24103">
    <property type="entry name" value="E3 UBIQUITIN-PROTEIN LIGASE TRIM"/>
    <property type="match status" value="1"/>
</dbReference>
<reference evidence="2 3" key="1">
    <citation type="journal article" date="2007" name="Nature">
        <title>Genome of the marsupial Monodelphis domestica reveals innovation in non-coding sequences.</title>
        <authorList>
            <person name="Mikkelsen T.S."/>
            <person name="Wakefield M.J."/>
            <person name="Aken B."/>
            <person name="Amemiya C.T."/>
            <person name="Chang J.L."/>
            <person name="Duke S."/>
            <person name="Garber M."/>
            <person name="Gentles A.J."/>
            <person name="Goodstadt L."/>
            <person name="Heger A."/>
            <person name="Jurka J."/>
            <person name="Kamal M."/>
            <person name="Mauceli E."/>
            <person name="Searle S.M."/>
            <person name="Sharpe T."/>
            <person name="Baker M.L."/>
            <person name="Batzer M.A."/>
            <person name="Benos P.V."/>
            <person name="Belov K."/>
            <person name="Clamp M."/>
            <person name="Cook A."/>
            <person name="Cuff J."/>
            <person name="Das R."/>
            <person name="Davidow L."/>
            <person name="Deakin J.E."/>
            <person name="Fazzari M.J."/>
            <person name="Glass J.L."/>
            <person name="Grabherr M."/>
            <person name="Greally J.M."/>
            <person name="Gu W."/>
            <person name="Hore T.A."/>
            <person name="Huttley G.A."/>
            <person name="Kleber M."/>
            <person name="Jirtle R.L."/>
            <person name="Koina E."/>
            <person name="Lee J.T."/>
            <person name="Mahony S."/>
            <person name="Marra M.A."/>
            <person name="Miller R.D."/>
            <person name="Nicholls R.D."/>
            <person name="Oda M."/>
            <person name="Papenfuss A.T."/>
            <person name="Parra Z.E."/>
            <person name="Pollock D.D."/>
            <person name="Ray D.A."/>
            <person name="Schein J.E."/>
            <person name="Speed T.P."/>
            <person name="Thompson K."/>
            <person name="VandeBerg J.L."/>
            <person name="Wade C.M."/>
            <person name="Walker J.A."/>
            <person name="Waters P.D."/>
            <person name="Webber C."/>
            <person name="Weidman J.R."/>
            <person name="Xie X."/>
            <person name="Zody M.C."/>
            <person name="Baldwin J."/>
            <person name="Abdouelleil A."/>
            <person name="Abdulkadir J."/>
            <person name="Abebe A."/>
            <person name="Abera B."/>
            <person name="Abreu J."/>
            <person name="Acer S.C."/>
            <person name="Aftuck L."/>
            <person name="Alexander A."/>
            <person name="An P."/>
            <person name="Anderson E."/>
            <person name="Anderson S."/>
            <person name="Arachi H."/>
            <person name="Azer M."/>
            <person name="Bachantsang P."/>
            <person name="Barry A."/>
            <person name="Bayul T."/>
            <person name="Berlin A."/>
            <person name="Bessette D."/>
            <person name="Bloom T."/>
            <person name="Bloom T."/>
            <person name="Boguslavskiy L."/>
            <person name="Bonnet C."/>
            <person name="Boukhgalter B."/>
            <person name="Bourzgui I."/>
            <person name="Brown A."/>
            <person name="Cahill P."/>
            <person name="Channer S."/>
            <person name="Cheshatsang Y."/>
            <person name="Chuda L."/>
            <person name="Citroen M."/>
            <person name="Collymore A."/>
            <person name="Cooke P."/>
            <person name="Costello M."/>
            <person name="D'Aco K."/>
            <person name="Daza R."/>
            <person name="De Haan G."/>
            <person name="DeGray S."/>
            <person name="DeMaso C."/>
            <person name="Dhargay N."/>
            <person name="Dooley K."/>
            <person name="Dooley E."/>
            <person name="Doricent M."/>
            <person name="Dorje P."/>
            <person name="Dorjee K."/>
            <person name="Dupes A."/>
            <person name="Elong R."/>
            <person name="Falk J."/>
            <person name="Farina A."/>
            <person name="Faro S."/>
            <person name="Ferguson D."/>
            <person name="Fisher S."/>
            <person name="Foley C.D."/>
            <person name="Franke A."/>
            <person name="Friedrich D."/>
            <person name="Gadbois L."/>
            <person name="Gearin G."/>
            <person name="Gearin C.R."/>
            <person name="Giannoukos G."/>
            <person name="Goode T."/>
            <person name="Graham J."/>
            <person name="Grandbois E."/>
            <person name="Grewal S."/>
            <person name="Gyaltsen K."/>
            <person name="Hafez N."/>
            <person name="Hagos B."/>
            <person name="Hall J."/>
            <person name="Henson C."/>
            <person name="Hollinger A."/>
            <person name="Honan T."/>
            <person name="Huard M.D."/>
            <person name="Hughes L."/>
            <person name="Hurhula B."/>
            <person name="Husby M.E."/>
            <person name="Kamat A."/>
            <person name="Kanga B."/>
            <person name="Kashin S."/>
            <person name="Khazanovich D."/>
            <person name="Kisner P."/>
            <person name="Lance K."/>
            <person name="Lara M."/>
            <person name="Lee W."/>
            <person name="Lennon N."/>
            <person name="Letendre F."/>
            <person name="LeVine R."/>
            <person name="Lipovsky A."/>
            <person name="Liu X."/>
            <person name="Liu J."/>
            <person name="Liu S."/>
            <person name="Lokyitsang T."/>
            <person name="Lokyitsang Y."/>
            <person name="Lubonja R."/>
            <person name="Lui A."/>
            <person name="MacDonald P."/>
            <person name="Magnisalis V."/>
            <person name="Maru K."/>
            <person name="Matthews C."/>
            <person name="McCusker W."/>
            <person name="McDonough S."/>
            <person name="Mehta T."/>
            <person name="Meldrim J."/>
            <person name="Meneus L."/>
            <person name="Mihai O."/>
            <person name="Mihalev A."/>
            <person name="Mihova T."/>
            <person name="Mittelman R."/>
            <person name="Mlenga V."/>
            <person name="Montmayeur A."/>
            <person name="Mulrain L."/>
            <person name="Navidi A."/>
            <person name="Naylor J."/>
            <person name="Negash T."/>
            <person name="Nguyen T."/>
            <person name="Nguyen N."/>
            <person name="Nicol R."/>
            <person name="Norbu C."/>
            <person name="Norbu N."/>
            <person name="Novod N."/>
            <person name="O'Neill B."/>
            <person name="Osman S."/>
            <person name="Markiewicz E."/>
            <person name="Oyono O.L."/>
            <person name="Patti C."/>
            <person name="Phunkhang P."/>
            <person name="Pierre F."/>
            <person name="Priest M."/>
            <person name="Raghuraman S."/>
            <person name="Rege F."/>
            <person name="Reyes R."/>
            <person name="Rise C."/>
            <person name="Rogov P."/>
            <person name="Ross K."/>
            <person name="Ryan E."/>
            <person name="Settipalli S."/>
            <person name="Shea T."/>
            <person name="Sherpa N."/>
            <person name="Shi L."/>
            <person name="Shih D."/>
            <person name="Sparrow T."/>
            <person name="Spaulding J."/>
            <person name="Stalker J."/>
            <person name="Stange-Thomann N."/>
            <person name="Stavropoulos S."/>
            <person name="Stone C."/>
            <person name="Strader C."/>
            <person name="Tesfaye S."/>
            <person name="Thomson T."/>
            <person name="Thoulutsang Y."/>
            <person name="Thoulutsang D."/>
            <person name="Topham K."/>
            <person name="Topping I."/>
            <person name="Tsamla T."/>
            <person name="Vassiliev H."/>
            <person name="Vo A."/>
            <person name="Wangchuk T."/>
            <person name="Wangdi T."/>
            <person name="Weiand M."/>
            <person name="Wilkinson J."/>
            <person name="Wilson A."/>
            <person name="Yadav S."/>
            <person name="Young G."/>
            <person name="Yu Q."/>
            <person name="Zembek L."/>
            <person name="Zhong D."/>
            <person name="Zimmer A."/>
            <person name="Zwirko Z."/>
            <person name="Jaffe D.B."/>
            <person name="Alvarez P."/>
            <person name="Brockman W."/>
            <person name="Butler J."/>
            <person name="Chin C."/>
            <person name="Gnerre S."/>
            <person name="MacCallum I."/>
            <person name="Graves J.A."/>
            <person name="Ponting C.P."/>
            <person name="Breen M."/>
            <person name="Samollow P.B."/>
            <person name="Lander E.S."/>
            <person name="Lindblad-Toh K."/>
        </authorList>
    </citation>
    <scope>NUCLEOTIDE SEQUENCE [LARGE SCALE GENOMIC DNA]</scope>
</reference>
<protein>
    <recommendedName>
        <fullName evidence="1">B30.2/SPRY domain-containing protein</fullName>
    </recommendedName>
</protein>
<reference evidence="2" key="3">
    <citation type="submission" date="2025-09" db="UniProtKB">
        <authorList>
            <consortium name="Ensembl"/>
        </authorList>
    </citation>
    <scope>IDENTIFICATION</scope>
</reference>
<dbReference type="InterPro" id="IPR001870">
    <property type="entry name" value="B30.2/SPRY"/>
</dbReference>
<organism evidence="2 3">
    <name type="scientific">Monodelphis domestica</name>
    <name type="common">Gray short-tailed opossum</name>
    <dbReference type="NCBI Taxonomy" id="13616"/>
    <lineage>
        <taxon>Eukaryota</taxon>
        <taxon>Metazoa</taxon>
        <taxon>Chordata</taxon>
        <taxon>Craniata</taxon>
        <taxon>Vertebrata</taxon>
        <taxon>Euteleostomi</taxon>
        <taxon>Mammalia</taxon>
        <taxon>Metatheria</taxon>
        <taxon>Didelphimorphia</taxon>
        <taxon>Didelphidae</taxon>
        <taxon>Monodelphis</taxon>
    </lineage>
</organism>
<dbReference type="InterPro" id="IPR003877">
    <property type="entry name" value="SPRY_dom"/>
</dbReference>
<dbReference type="Ensembl" id="ENSMODT00000004164.2">
    <property type="protein sequence ID" value="ENSMODP00000004078.2"/>
    <property type="gene ID" value="ENSMODG00000003333.2"/>
</dbReference>
<reference evidence="2" key="2">
    <citation type="submission" date="2025-08" db="UniProtKB">
        <authorList>
            <consortium name="Ensembl"/>
        </authorList>
    </citation>
    <scope>IDENTIFICATION</scope>
</reference>
<dbReference type="PROSITE" id="PS50188">
    <property type="entry name" value="B302_SPRY"/>
    <property type="match status" value="1"/>
</dbReference>
<proteinExistence type="predicted"/>
<dbReference type="GO" id="GO:0045087">
    <property type="term" value="P:innate immune response"/>
    <property type="evidence" value="ECO:0000318"/>
    <property type="project" value="GO_Central"/>
</dbReference>
<dbReference type="Pfam" id="PF00622">
    <property type="entry name" value="SPRY"/>
    <property type="match status" value="1"/>
</dbReference>
<keyword evidence="3" id="KW-1185">Reference proteome</keyword>
<dbReference type="GO" id="GO:0061630">
    <property type="term" value="F:ubiquitin protein ligase activity"/>
    <property type="evidence" value="ECO:0000318"/>
    <property type="project" value="GO_Central"/>
</dbReference>
<dbReference type="eggNOG" id="KOG2177">
    <property type="taxonomic scope" value="Eukaryota"/>
</dbReference>
<dbReference type="SMART" id="SM00449">
    <property type="entry name" value="SPRY"/>
    <property type="match status" value="1"/>
</dbReference>
<dbReference type="InterPro" id="IPR003879">
    <property type="entry name" value="Butyrophylin_SPRY"/>
</dbReference>
<accession>F7DCX9</accession>
<evidence type="ECO:0000313" key="3">
    <source>
        <dbReference type="Proteomes" id="UP000002280"/>
    </source>
</evidence>
<evidence type="ECO:0000313" key="2">
    <source>
        <dbReference type="Ensembl" id="ENSMODP00000004078.2"/>
    </source>
</evidence>
<dbReference type="Gene3D" id="2.60.120.920">
    <property type="match status" value="1"/>
</dbReference>
<dbReference type="OMA" id="HEFLHNE"/>
<dbReference type="GO" id="GO:0005737">
    <property type="term" value="C:cytoplasm"/>
    <property type="evidence" value="ECO:0000318"/>
    <property type="project" value="GO_Central"/>
</dbReference>
<dbReference type="SUPFAM" id="SSF49899">
    <property type="entry name" value="Concanavalin A-like lectins/glucanases"/>
    <property type="match status" value="1"/>
</dbReference>
<feature type="domain" description="B30.2/SPRY" evidence="1">
    <location>
        <begin position="100"/>
        <end position="285"/>
    </location>
</feature>
<sequence>MNSDYYEQLIRSEYKKMHEFLHNEEEKCIGQLAWEIINNRERIVEKKTKFSKQIQNLQRGILEIEERLDEAPLEMLQDMKGILERNEELLLQKTQQFDFIWKSHRMTGLKEILRSYETDIILGPERDSLHLIVPECFKELKYEFGLQDQPDKEKTLDYLATVLGTETFTSGKHYWEVDVEGQTEWVLGICEESVSKNENVSILSKDVRAMIGSKVNDEMLFWIPEDCFISIAIPKVGVFLNYEEGEVSFYDIEDKSILLRSPKSAFQGPVRPFFSTSLVNKVSTS</sequence>
<dbReference type="Proteomes" id="UP000002280">
    <property type="component" value="Chromosome 5"/>
</dbReference>
<dbReference type="InterPro" id="IPR050143">
    <property type="entry name" value="TRIM/RBCC"/>
</dbReference>